<dbReference type="RefSeq" id="WP_049665025.1">
    <property type="nucleotide sequence ID" value="NZ_LFXJ01000005.1"/>
</dbReference>
<keyword evidence="1" id="KW-1133">Transmembrane helix</keyword>
<evidence type="ECO:0000256" key="1">
    <source>
        <dbReference type="SAM" id="Phobius"/>
    </source>
</evidence>
<dbReference type="EMBL" id="LFXJ01000005">
    <property type="protein sequence ID" value="KMY32030.1"/>
    <property type="molecule type" value="Genomic_DNA"/>
</dbReference>
<dbReference type="Proteomes" id="UP000037326">
    <property type="component" value="Unassembled WGS sequence"/>
</dbReference>
<dbReference type="PATRIC" id="fig|582475.4.peg.1035"/>
<keyword evidence="1" id="KW-0472">Membrane</keyword>
<reference evidence="3" key="1">
    <citation type="submission" date="2015-07" db="EMBL/GenBank/DDBJ databases">
        <authorList>
            <consortium name="Consortium for Microbial Forensics and Genomics (microFORGE)"/>
            <person name="Knight B.M."/>
            <person name="Roberts D.P."/>
            <person name="Lin D."/>
            <person name="Hari K."/>
            <person name="Fletcher J."/>
            <person name="Melcher U."/>
            <person name="Blagden T."/>
            <person name="Winegar R.A."/>
        </authorList>
    </citation>
    <scope>NUCLEOTIDE SEQUENCE [LARGE SCALE GENOMIC DNA]</scope>
    <source>
        <strain evidence="3">DSM 23493</strain>
    </source>
</reference>
<feature type="transmembrane region" description="Helical" evidence="1">
    <location>
        <begin position="68"/>
        <end position="91"/>
    </location>
</feature>
<proteinExistence type="predicted"/>
<sequence>MKKNYKLLMQAKEINKFFKKSSKLDIYDSQAMKSQLQVTWKEISYEDLEIMEVTIQNDINNQNSTLNLFGLSFGFIVTLAIGFFAAFVAFVASSNDESYKSQVFTLITRVILTYIILVAIHFIYSWFMHKKYNKTLTIIRILKDLKKV</sequence>
<feature type="transmembrane region" description="Helical" evidence="1">
    <location>
        <begin position="103"/>
        <end position="124"/>
    </location>
</feature>
<organism evidence="2 3">
    <name type="scientific">Lysinibacillus xylanilyticus</name>
    <dbReference type="NCBI Taxonomy" id="582475"/>
    <lineage>
        <taxon>Bacteria</taxon>
        <taxon>Bacillati</taxon>
        <taxon>Bacillota</taxon>
        <taxon>Bacilli</taxon>
        <taxon>Bacillales</taxon>
        <taxon>Bacillaceae</taxon>
        <taxon>Lysinibacillus</taxon>
    </lineage>
</organism>
<dbReference type="GeneID" id="96598135"/>
<protein>
    <submittedName>
        <fullName evidence="2">Uncharacterized protein</fullName>
    </submittedName>
</protein>
<dbReference type="AlphaFoldDB" id="A0A0K9FC61"/>
<gene>
    <name evidence="2" type="ORF">ACZ11_07620</name>
</gene>
<evidence type="ECO:0000313" key="2">
    <source>
        <dbReference type="EMBL" id="KMY32030.1"/>
    </source>
</evidence>
<evidence type="ECO:0000313" key="3">
    <source>
        <dbReference type="Proteomes" id="UP000037326"/>
    </source>
</evidence>
<accession>A0A0K9FC61</accession>
<keyword evidence="1" id="KW-0812">Transmembrane</keyword>
<comment type="caution">
    <text evidence="2">The sequence shown here is derived from an EMBL/GenBank/DDBJ whole genome shotgun (WGS) entry which is preliminary data.</text>
</comment>
<name>A0A0K9FC61_9BACI</name>